<keyword evidence="2" id="KW-1185">Reference proteome</keyword>
<name>A0A4Y4DP62_GLUUR</name>
<accession>A0A4Y4DP62</accession>
<proteinExistence type="predicted"/>
<comment type="caution">
    <text evidence="1">The sequence shown here is derived from an EMBL/GenBank/DDBJ whole genome shotgun (WGS) entry which is preliminary data.</text>
</comment>
<dbReference type="AlphaFoldDB" id="A0A4Y4DP62"/>
<evidence type="ECO:0000313" key="2">
    <source>
        <dbReference type="Proteomes" id="UP000316612"/>
    </source>
</evidence>
<protein>
    <submittedName>
        <fullName evidence="1">Uncharacterized protein</fullName>
    </submittedName>
</protein>
<dbReference type="EMBL" id="BJNY01000004">
    <property type="protein sequence ID" value="GED05390.1"/>
    <property type="molecule type" value="Genomic_DNA"/>
</dbReference>
<organism evidence="1 2">
    <name type="scientific">Glutamicibacter uratoxydans</name>
    <name type="common">Arthrobacter uratoxydans</name>
    <dbReference type="NCBI Taxonomy" id="43667"/>
    <lineage>
        <taxon>Bacteria</taxon>
        <taxon>Bacillati</taxon>
        <taxon>Actinomycetota</taxon>
        <taxon>Actinomycetes</taxon>
        <taxon>Micrococcales</taxon>
        <taxon>Micrococcaceae</taxon>
        <taxon>Glutamicibacter</taxon>
    </lineage>
</organism>
<dbReference type="Proteomes" id="UP000316612">
    <property type="component" value="Unassembled WGS sequence"/>
</dbReference>
<evidence type="ECO:0000313" key="1">
    <source>
        <dbReference type="EMBL" id="GED05390.1"/>
    </source>
</evidence>
<sequence length="104" mass="10962">MEFSIRFRDGSAYGNVMLVNTGTLPRRLRELRTDESADMIGLSLPRNGRGVAPVVAPVTTGCNVVRFDGMGRCAPGKPVNSVLTSFAAIGAPQNTRGPGLQANS</sequence>
<reference evidence="1 2" key="1">
    <citation type="submission" date="2019-06" db="EMBL/GenBank/DDBJ databases">
        <title>Whole genome shotgun sequence of Glutamicibacter uratoxydans NBRC 15515.</title>
        <authorList>
            <person name="Hosoyama A."/>
            <person name="Uohara A."/>
            <person name="Ohji S."/>
            <person name="Ichikawa N."/>
        </authorList>
    </citation>
    <scope>NUCLEOTIDE SEQUENCE [LARGE SCALE GENOMIC DNA]</scope>
    <source>
        <strain evidence="1 2">NBRC 15515</strain>
    </source>
</reference>
<gene>
    <name evidence="1" type="ORF">AUR04nite_09220</name>
</gene>